<protein>
    <submittedName>
        <fullName evidence="5">Transcriptional regulator</fullName>
    </submittedName>
</protein>
<dbReference type="InterPro" id="IPR036388">
    <property type="entry name" value="WH-like_DNA-bd_sf"/>
</dbReference>
<dbReference type="InterPro" id="IPR000835">
    <property type="entry name" value="HTH_MarR-typ"/>
</dbReference>
<evidence type="ECO:0000256" key="2">
    <source>
        <dbReference type="ARBA" id="ARBA00023125"/>
    </source>
</evidence>
<gene>
    <name evidence="5" type="ordered locus">amb0815</name>
</gene>
<accession>Q2W956</accession>
<keyword evidence="2" id="KW-0238">DNA-binding</keyword>
<dbReference type="GO" id="GO:0003700">
    <property type="term" value="F:DNA-binding transcription factor activity"/>
    <property type="evidence" value="ECO:0007669"/>
    <property type="project" value="InterPro"/>
</dbReference>
<dbReference type="PANTHER" id="PTHR33164">
    <property type="entry name" value="TRANSCRIPTIONAL REGULATOR, MARR FAMILY"/>
    <property type="match status" value="1"/>
</dbReference>
<evidence type="ECO:0000256" key="3">
    <source>
        <dbReference type="ARBA" id="ARBA00023163"/>
    </source>
</evidence>
<evidence type="ECO:0000256" key="1">
    <source>
        <dbReference type="ARBA" id="ARBA00023015"/>
    </source>
</evidence>
<feature type="domain" description="HTH marR-type" evidence="4">
    <location>
        <begin position="37"/>
        <end position="169"/>
    </location>
</feature>
<dbReference type="HOGENOM" id="CLU_083287_8_1_5"/>
<dbReference type="InterPro" id="IPR023187">
    <property type="entry name" value="Tscrpt_reg_MarR-type_CS"/>
</dbReference>
<dbReference type="PROSITE" id="PS50995">
    <property type="entry name" value="HTH_MARR_2"/>
    <property type="match status" value="1"/>
</dbReference>
<dbReference type="NCBIfam" id="TIGR02337">
    <property type="entry name" value="HpaR"/>
    <property type="match status" value="1"/>
</dbReference>
<dbReference type="SMART" id="SM00347">
    <property type="entry name" value="HTH_MARR"/>
    <property type="match status" value="1"/>
</dbReference>
<keyword evidence="3" id="KW-0804">Transcription</keyword>
<name>Q2W956_PARM1</name>
<dbReference type="EMBL" id="AP007255">
    <property type="protein sequence ID" value="BAE49619.1"/>
    <property type="molecule type" value="Genomic_DNA"/>
</dbReference>
<evidence type="ECO:0000313" key="6">
    <source>
        <dbReference type="Proteomes" id="UP000007058"/>
    </source>
</evidence>
<dbReference type="AlphaFoldDB" id="Q2W956"/>
<dbReference type="GO" id="GO:0006950">
    <property type="term" value="P:response to stress"/>
    <property type="evidence" value="ECO:0007669"/>
    <property type="project" value="TreeGrafter"/>
</dbReference>
<keyword evidence="6" id="KW-1185">Reference proteome</keyword>
<dbReference type="GO" id="GO:0045892">
    <property type="term" value="P:negative regulation of DNA-templated transcription"/>
    <property type="evidence" value="ECO:0007669"/>
    <property type="project" value="InterPro"/>
</dbReference>
<dbReference type="STRING" id="342108.amb0815"/>
<evidence type="ECO:0000259" key="4">
    <source>
        <dbReference type="PROSITE" id="PS50995"/>
    </source>
</evidence>
<dbReference type="PANTHER" id="PTHR33164:SF13">
    <property type="entry name" value="4-HYDROXYPHENYLACETATE CATABOLISM PROTEIN"/>
    <property type="match status" value="1"/>
</dbReference>
<dbReference type="GO" id="GO:0003677">
    <property type="term" value="F:DNA binding"/>
    <property type="evidence" value="ECO:0007669"/>
    <property type="project" value="UniProtKB-KW"/>
</dbReference>
<dbReference type="PRINTS" id="PR00598">
    <property type="entry name" value="HTHMARR"/>
</dbReference>
<keyword evidence="1" id="KW-0805">Transcription regulation</keyword>
<dbReference type="PROSITE" id="PS01117">
    <property type="entry name" value="HTH_MARR_1"/>
    <property type="match status" value="1"/>
</dbReference>
<sequence>MTPSQSLSRSPGFFGDDVMSGKLPLSPEELTRLRAFSRSLPLALLKAREDVMAGFRPNLRSHDITEQQWRALKALAQTGEMRAGQLSRASLISMPSLTRIIRTLEKQGLIERRPEERDQRAALLSLTAKGHDLVLSVSHAAEKRYDEIVAAFGLERLERLHLMLDELSAALAK</sequence>
<dbReference type="Gene3D" id="1.10.10.10">
    <property type="entry name" value="Winged helix-like DNA-binding domain superfamily/Winged helix DNA-binding domain"/>
    <property type="match status" value="1"/>
</dbReference>
<dbReference type="SUPFAM" id="SSF46785">
    <property type="entry name" value="Winged helix' DNA-binding domain"/>
    <property type="match status" value="1"/>
</dbReference>
<dbReference type="Pfam" id="PF01047">
    <property type="entry name" value="MarR"/>
    <property type="match status" value="1"/>
</dbReference>
<dbReference type="KEGG" id="mag:amb0815"/>
<proteinExistence type="predicted"/>
<dbReference type="InterPro" id="IPR039422">
    <property type="entry name" value="MarR/SlyA-like"/>
</dbReference>
<organism evidence="5 6">
    <name type="scientific">Paramagnetospirillum magneticum (strain ATCC 700264 / AMB-1)</name>
    <name type="common">Magnetospirillum magneticum</name>
    <dbReference type="NCBI Taxonomy" id="342108"/>
    <lineage>
        <taxon>Bacteria</taxon>
        <taxon>Pseudomonadati</taxon>
        <taxon>Pseudomonadota</taxon>
        <taxon>Alphaproteobacteria</taxon>
        <taxon>Rhodospirillales</taxon>
        <taxon>Magnetospirillaceae</taxon>
        <taxon>Paramagnetospirillum</taxon>
    </lineage>
</organism>
<dbReference type="InterPro" id="IPR036390">
    <property type="entry name" value="WH_DNA-bd_sf"/>
</dbReference>
<reference evidence="5 6" key="1">
    <citation type="journal article" date="2005" name="DNA Res.">
        <title>Complete genome sequence of the facultative anaerobic magnetotactic bacterium Magnetospirillum sp. strain AMB-1.</title>
        <authorList>
            <person name="Matsunaga T."/>
            <person name="Okamura Y."/>
            <person name="Fukuda Y."/>
            <person name="Wahyudi A.T."/>
            <person name="Murase Y."/>
            <person name="Takeyama H."/>
        </authorList>
    </citation>
    <scope>NUCLEOTIDE SEQUENCE [LARGE SCALE GENOMIC DNA]</scope>
    <source>
        <strain evidence="6">ATCC 700264 / AMB-1</strain>
    </source>
</reference>
<dbReference type="InterPro" id="IPR012712">
    <property type="entry name" value="HpaR/FarR"/>
</dbReference>
<dbReference type="Proteomes" id="UP000007058">
    <property type="component" value="Chromosome"/>
</dbReference>
<evidence type="ECO:0000313" key="5">
    <source>
        <dbReference type="EMBL" id="BAE49619.1"/>
    </source>
</evidence>